<dbReference type="NCBIfam" id="TIGR02492">
    <property type="entry name" value="flgK_ends"/>
    <property type="match status" value="1"/>
</dbReference>
<keyword evidence="11" id="KW-0966">Cell projection</keyword>
<dbReference type="Pfam" id="PF07196">
    <property type="entry name" value="Flagellin_IN"/>
    <property type="match status" value="1"/>
</dbReference>
<dbReference type="InterPro" id="IPR010930">
    <property type="entry name" value="Flg_bb/hook_C_dom"/>
</dbReference>
<dbReference type="EMBL" id="NESP01000001">
    <property type="protein sequence ID" value="PUE59823.1"/>
    <property type="molecule type" value="Genomic_DNA"/>
</dbReference>
<evidence type="ECO:0000259" key="10">
    <source>
        <dbReference type="Pfam" id="PF22638"/>
    </source>
</evidence>
<feature type="domain" description="Flagellar basal-body/hook protein C-terminal" evidence="9">
    <location>
        <begin position="1257"/>
        <end position="1296"/>
    </location>
</feature>
<evidence type="ECO:0000256" key="6">
    <source>
        <dbReference type="ARBA" id="ARBA00023143"/>
    </source>
</evidence>
<evidence type="ECO:0000259" key="8">
    <source>
        <dbReference type="Pfam" id="PF00460"/>
    </source>
</evidence>
<dbReference type="InterPro" id="IPR002371">
    <property type="entry name" value="FlgK"/>
</dbReference>
<dbReference type="Proteomes" id="UP000251341">
    <property type="component" value="Unassembled WGS sequence"/>
</dbReference>
<proteinExistence type="inferred from homology"/>
<evidence type="ECO:0000259" key="9">
    <source>
        <dbReference type="Pfam" id="PF06429"/>
    </source>
</evidence>
<feature type="region of interest" description="Disordered" evidence="7">
    <location>
        <begin position="1014"/>
        <end position="1034"/>
    </location>
</feature>
<dbReference type="Pfam" id="PF00460">
    <property type="entry name" value="Flg_bb_rod"/>
    <property type="match status" value="1"/>
</dbReference>
<sequence>MSDMLGISSNAIGAYQRALSTVANNISNVNTEGYSRQDVVLKDSAPKKLASMYVGTGVMLQNIKRQYDAFAESNLRNSTSDLASQKPMVDYAKRVMDIMGDKSIGLSSAFDDFFAAAGALSADPASTVQRTSFLRSADGVASRFGELNTQLDLIATETRQGVESVAAQINTLTSQLALVNQSLAKSPTVEGQPAELLDRRDLTLRQLSDLVRIKTTFTANGTVNVSLGTTMTQGLVVNGNKARPIGIDSSVQGKIELVLDPYGNTESLASASGGQLGGYQSFISQVLEPAQKNLSALAQTFVAETNTIQRNGIDGYGQMGADLFAFAPDVSMPAAAIRLAVNDGMRVATAAQFRVGEGSTNITTTRATVKFTGTTPATQLSNAQLVNNPNASAGVTFKVDGARVYTPVTSLSAGVKAAFYLDEAEPGQQLQVMTRDGRQLLGQALTETEKFQLFTPENGFSANANYSDAYLNKTGAEAYRGLDMFYGAKAEVLYGQNFDQYGAAGTALPLAASMETSRISSSDAKIAAGAITVNGLALSAFNANTDSEIIIAGAKVGTTATPFSFQAVVGGELISTTVSSANTASLSQLAAALNTNLQSQGLFATVINNNADIRITDSRGRDISGVSLKPTSTAAGASAGNVQVYSAAVQVANWINGSSQATVLNPMFGTGSNPGFSKFQATLGGVSFELTPTTATDLNSLAAALQQQFRDKDKSTDISVVVDGTHLKITDSQGRAFKNFALTPADPASLASGGQVEIANSNVSQTNVRAEVFSEVRVPVGQLNLKKPLTINGQPITDYKTVNELVDKINASSAGVTASIETNGEFVLSDPLGSPIRINATADGNALNIQPTTYNAQVRMVQVVRDMRIAATDVDFKKPLQLNGVNIGEVAYDLPVVHSTDYEIKFGSPLQSVSAATPAALEVALNANAAFAASYQAKVTGQRLVITPQKGEVSDADLDNTFAVKSDSEFLSPQTEIKTLSAFVDRINSKSASTGVVAEIDLYGDLKLSTTDEKGTRSISVGPGKDAAGNQTPNALGLDPMDFDVTERLKRKLLDPDFNTDIRVSFGSYGDPAEFGDPADLSKMGLRTGAYLEAGCPDDLLLFLTGKGSANVAVGFEGQPDNVRDSLRAQSLTIKFTAADRYTIVDAATGTELADRHYDPSVLEPVVEFQGLQIKLSHAPAVGDSYKIDGNFDGLGNNVNMLDMVDLNKKPTANGKTIANTYIDQINNVGNLAQQAIITQEALTVVNEQAVAARDKVSGVNLDDEAAALIRYQQAYQACAKALQVSGELFDAIVQIR</sequence>
<comment type="subcellular location">
    <subcellularLocation>
        <location evidence="1">Bacterial flagellum</location>
    </subcellularLocation>
    <subcellularLocation>
        <location evidence="2">Secreted</location>
    </subcellularLocation>
</comment>
<evidence type="ECO:0000256" key="3">
    <source>
        <dbReference type="ARBA" id="ARBA00009677"/>
    </source>
</evidence>
<evidence type="ECO:0000313" key="11">
    <source>
        <dbReference type="EMBL" id="PUE59823.1"/>
    </source>
</evidence>
<dbReference type="PROSITE" id="PS00588">
    <property type="entry name" value="FLAGELLA_BB_ROD"/>
    <property type="match status" value="1"/>
</dbReference>
<keyword evidence="5" id="KW-0964">Secreted</keyword>
<evidence type="ECO:0000256" key="2">
    <source>
        <dbReference type="ARBA" id="ARBA00004613"/>
    </source>
</evidence>
<evidence type="ECO:0000256" key="5">
    <source>
        <dbReference type="ARBA" id="ARBA00022525"/>
    </source>
</evidence>
<dbReference type="InterPro" id="IPR019776">
    <property type="entry name" value="Flagellar_basal_body_rod_CS"/>
</dbReference>
<comment type="caution">
    <text evidence="11">The sequence shown here is derived from an EMBL/GenBank/DDBJ whole genome shotgun (WGS) entry which is preliminary data.</text>
</comment>
<feature type="domain" description="Flagellar hook-associated protein FlgK helical" evidence="10">
    <location>
        <begin position="93"/>
        <end position="324"/>
    </location>
</feature>
<comment type="similarity">
    <text evidence="3">Belongs to the flagella basal body rod proteins family.</text>
</comment>
<keyword evidence="11" id="KW-0969">Cilium</keyword>
<dbReference type="InterPro" id="IPR001444">
    <property type="entry name" value="Flag_bb_rod_N"/>
</dbReference>
<dbReference type="GO" id="GO:0044780">
    <property type="term" value="P:bacterial-type flagellum assembly"/>
    <property type="evidence" value="ECO:0007669"/>
    <property type="project" value="InterPro"/>
</dbReference>
<name>A0A315EPY7_9BURK</name>
<dbReference type="SUPFAM" id="SSF64518">
    <property type="entry name" value="Phase 1 flagellin"/>
    <property type="match status" value="1"/>
</dbReference>
<evidence type="ECO:0000256" key="7">
    <source>
        <dbReference type="SAM" id="MobiDB-lite"/>
    </source>
</evidence>
<accession>A0A315EPY7</accession>
<evidence type="ECO:0000256" key="4">
    <source>
        <dbReference type="ARBA" id="ARBA00016244"/>
    </source>
</evidence>
<gene>
    <name evidence="11" type="ORF">B9Z44_09685</name>
</gene>
<organism evidence="11 12">
    <name type="scientific">Limnohabitans curvus</name>
    <dbReference type="NCBI Taxonomy" id="323423"/>
    <lineage>
        <taxon>Bacteria</taxon>
        <taxon>Pseudomonadati</taxon>
        <taxon>Pseudomonadota</taxon>
        <taxon>Betaproteobacteria</taxon>
        <taxon>Burkholderiales</taxon>
        <taxon>Comamonadaceae</taxon>
        <taxon>Limnohabitans</taxon>
    </lineage>
</organism>
<dbReference type="InterPro" id="IPR010810">
    <property type="entry name" value="Flagellin_hook_IN_motif"/>
</dbReference>
<keyword evidence="12" id="KW-1185">Reference proteome</keyword>
<dbReference type="GO" id="GO:0005198">
    <property type="term" value="F:structural molecule activity"/>
    <property type="evidence" value="ECO:0007669"/>
    <property type="project" value="InterPro"/>
</dbReference>
<dbReference type="RefSeq" id="WP_108402310.1">
    <property type="nucleotide sequence ID" value="NZ_NESP01000001.1"/>
</dbReference>
<keyword evidence="11" id="KW-0282">Flagellum</keyword>
<protein>
    <recommendedName>
        <fullName evidence="4">Flagellar hook-associated protein 1</fullName>
    </recommendedName>
</protein>
<dbReference type="Pfam" id="PF06429">
    <property type="entry name" value="Flg_bbr_C"/>
    <property type="match status" value="1"/>
</dbReference>
<dbReference type="GO" id="GO:0009424">
    <property type="term" value="C:bacterial-type flagellum hook"/>
    <property type="evidence" value="ECO:0007669"/>
    <property type="project" value="InterPro"/>
</dbReference>
<reference evidence="11 12" key="1">
    <citation type="submission" date="2017-04" db="EMBL/GenBank/DDBJ databases">
        <title>Unexpected and diverse lifestyles within the genus Limnohabitans.</title>
        <authorList>
            <person name="Kasalicky V."/>
            <person name="Mehrshad M."/>
            <person name="Andrei S.-A."/>
            <person name="Salcher M."/>
            <person name="Kratochvilova H."/>
            <person name="Simek K."/>
            <person name="Ghai R."/>
        </authorList>
    </citation>
    <scope>NUCLEOTIDE SEQUENCE [LARGE SCALE GENOMIC DNA]</scope>
    <source>
        <strain evidence="11 12">MWH-C5</strain>
    </source>
</reference>
<dbReference type="PANTHER" id="PTHR30033">
    <property type="entry name" value="FLAGELLAR HOOK-ASSOCIATED PROTEIN 1"/>
    <property type="match status" value="1"/>
</dbReference>
<dbReference type="PRINTS" id="PR01005">
    <property type="entry name" value="FLGHOOKAP1"/>
</dbReference>
<dbReference type="Pfam" id="PF22638">
    <property type="entry name" value="FlgK_D1"/>
    <property type="match status" value="1"/>
</dbReference>
<evidence type="ECO:0000313" key="12">
    <source>
        <dbReference type="Proteomes" id="UP000251341"/>
    </source>
</evidence>
<keyword evidence="6" id="KW-0975">Bacterial flagellum</keyword>
<evidence type="ECO:0000256" key="1">
    <source>
        <dbReference type="ARBA" id="ARBA00004365"/>
    </source>
</evidence>
<feature type="domain" description="Flagellar basal body rod protein N-terminal" evidence="8">
    <location>
        <begin position="9"/>
        <end position="34"/>
    </location>
</feature>
<dbReference type="GO" id="GO:0005576">
    <property type="term" value="C:extracellular region"/>
    <property type="evidence" value="ECO:0007669"/>
    <property type="project" value="UniProtKB-SubCell"/>
</dbReference>
<dbReference type="InterPro" id="IPR053927">
    <property type="entry name" value="FlgK_helical"/>
</dbReference>